<dbReference type="GO" id="GO:0010628">
    <property type="term" value="P:positive regulation of gene expression"/>
    <property type="evidence" value="ECO:0007669"/>
    <property type="project" value="TreeGrafter"/>
</dbReference>
<dbReference type="GO" id="GO:0005615">
    <property type="term" value="C:extracellular space"/>
    <property type="evidence" value="ECO:0007669"/>
    <property type="project" value="InterPro"/>
</dbReference>
<dbReference type="FunFam" id="2.80.10.50:FF:000013">
    <property type="entry name" value="Interleukin-1"/>
    <property type="match status" value="1"/>
</dbReference>
<dbReference type="GO" id="GO:0071222">
    <property type="term" value="P:cellular response to lipopolysaccharide"/>
    <property type="evidence" value="ECO:0007669"/>
    <property type="project" value="TreeGrafter"/>
</dbReference>
<keyword evidence="5" id="KW-1185">Reference proteome</keyword>
<sequence>RIKSVTCSKFLIRDPNQQVLVLEGGVLKAVPDRHTRTGEIFYIATSKETSSISSGSTTEANHIFLAVCKGKLCLCCDKVKEPKCPLLELKNKNISELNSLDEEYSLPFTFIQEMVGSYFTLESAANPGCFICTSKTPMQPVGMTKEPGKENNTQFKFQIANADLNSTHSG</sequence>
<dbReference type="Ensembl" id="ENSSTOT00000027726.2">
    <property type="protein sequence ID" value="ENSSTOP00000016047.2"/>
    <property type="gene ID" value="ENSSTOG00000027018.2"/>
</dbReference>
<evidence type="ECO:0000313" key="4">
    <source>
        <dbReference type="Ensembl" id="ENSSTOP00000016047.2"/>
    </source>
</evidence>
<dbReference type="SMART" id="SM00125">
    <property type="entry name" value="IL1"/>
    <property type="match status" value="1"/>
</dbReference>
<dbReference type="InterPro" id="IPR000975">
    <property type="entry name" value="IL-1_fam"/>
</dbReference>
<comment type="subcellular location">
    <subcellularLocation>
        <location evidence="1">Secreted</location>
    </subcellularLocation>
</comment>
<dbReference type="Gene3D" id="2.80.10.50">
    <property type="match status" value="1"/>
</dbReference>
<dbReference type="PANTHER" id="PTHR10078">
    <property type="entry name" value="INTERLEUKIN-1 FAMILY MEMBER"/>
    <property type="match status" value="1"/>
</dbReference>
<evidence type="ECO:0000256" key="2">
    <source>
        <dbReference type="ARBA" id="ARBA00010448"/>
    </source>
</evidence>
<dbReference type="PANTHER" id="PTHR10078:SF34">
    <property type="entry name" value="INTERLEUKIN-37"/>
    <property type="match status" value="1"/>
</dbReference>
<organism evidence="4 5">
    <name type="scientific">Ictidomys tridecemlineatus</name>
    <name type="common">Thirteen-lined ground squirrel</name>
    <name type="synonym">Spermophilus tridecemlineatus</name>
    <dbReference type="NCBI Taxonomy" id="43179"/>
    <lineage>
        <taxon>Eukaryota</taxon>
        <taxon>Metazoa</taxon>
        <taxon>Chordata</taxon>
        <taxon>Craniata</taxon>
        <taxon>Vertebrata</taxon>
        <taxon>Euteleostomi</taxon>
        <taxon>Mammalia</taxon>
        <taxon>Eutheria</taxon>
        <taxon>Euarchontoglires</taxon>
        <taxon>Glires</taxon>
        <taxon>Rodentia</taxon>
        <taxon>Sciuromorpha</taxon>
        <taxon>Sciuridae</taxon>
        <taxon>Xerinae</taxon>
        <taxon>Marmotini</taxon>
        <taxon>Ictidomys</taxon>
    </lineage>
</organism>
<proteinExistence type="inferred from homology"/>
<evidence type="ECO:0000313" key="5">
    <source>
        <dbReference type="Proteomes" id="UP000005215"/>
    </source>
</evidence>
<dbReference type="GO" id="GO:0019221">
    <property type="term" value="P:cytokine-mediated signaling pathway"/>
    <property type="evidence" value="ECO:0007669"/>
    <property type="project" value="TreeGrafter"/>
</dbReference>
<dbReference type="GeneTree" id="ENSGT00950000182943"/>
<evidence type="ECO:0000256" key="1">
    <source>
        <dbReference type="ARBA" id="ARBA00004613"/>
    </source>
</evidence>
<dbReference type="HOGENOM" id="CLU_095373_0_0_1"/>
<accession>I3MVA2</accession>
<protein>
    <recommendedName>
        <fullName evidence="6">Interleukin-1</fullName>
    </recommendedName>
</protein>
<reference evidence="5" key="1">
    <citation type="submission" date="2011-11" db="EMBL/GenBank/DDBJ databases">
        <title>The Draft Genome of Spermophilus tridecemlineatus.</title>
        <authorList>
            <consortium name="The Broad Institute Genome Assembly &amp; Analysis Group"/>
            <consortium name="Computational R&amp;D Group"/>
            <consortium name="and Sequencing Platform"/>
            <person name="Di Palma F."/>
            <person name="Alfoldi J."/>
            <person name="Johnson J."/>
            <person name="Berlin A."/>
            <person name="Gnerre S."/>
            <person name="Jaffe D."/>
            <person name="MacCallum I."/>
            <person name="Young S."/>
            <person name="Walker B.J."/>
            <person name="Lindblad-Toh K."/>
        </authorList>
    </citation>
    <scope>NUCLEOTIDE SEQUENCE [LARGE SCALE GENOMIC DNA]</scope>
</reference>
<dbReference type="AlphaFoldDB" id="I3MVA2"/>
<dbReference type="eggNOG" id="ENOG502TCXA">
    <property type="taxonomic scope" value="Eukaryota"/>
</dbReference>
<dbReference type="STRING" id="43179.ENSSTOP00000016047"/>
<dbReference type="GO" id="GO:0002437">
    <property type="term" value="P:inflammatory response to antigenic stimulus"/>
    <property type="evidence" value="ECO:0007669"/>
    <property type="project" value="TreeGrafter"/>
</dbReference>
<dbReference type="InParanoid" id="I3MVA2"/>
<comment type="similarity">
    <text evidence="2">Belongs to the IL-1 family.</text>
</comment>
<dbReference type="EMBL" id="AGTP01106913">
    <property type="status" value="NOT_ANNOTATED_CDS"/>
    <property type="molecule type" value="Genomic_DNA"/>
</dbReference>
<dbReference type="InterPro" id="IPR008996">
    <property type="entry name" value="IL1/FGF"/>
</dbReference>
<dbReference type="Proteomes" id="UP000005215">
    <property type="component" value="Unassembled WGS sequence"/>
</dbReference>
<dbReference type="GO" id="GO:0005125">
    <property type="term" value="F:cytokine activity"/>
    <property type="evidence" value="ECO:0007669"/>
    <property type="project" value="InterPro"/>
</dbReference>
<dbReference type="SUPFAM" id="SSF50353">
    <property type="entry name" value="Cytokine"/>
    <property type="match status" value="1"/>
</dbReference>
<evidence type="ECO:0008006" key="6">
    <source>
        <dbReference type="Google" id="ProtNLM"/>
    </source>
</evidence>
<keyword evidence="3" id="KW-0964">Secreted</keyword>
<dbReference type="Pfam" id="PF00340">
    <property type="entry name" value="IL1"/>
    <property type="match status" value="1"/>
</dbReference>
<name>I3MVA2_ICTTR</name>
<reference evidence="4" key="2">
    <citation type="submission" date="2025-08" db="UniProtKB">
        <authorList>
            <consortium name="Ensembl"/>
        </authorList>
    </citation>
    <scope>IDENTIFICATION</scope>
</reference>
<reference evidence="4" key="3">
    <citation type="submission" date="2025-09" db="UniProtKB">
        <authorList>
            <consortium name="Ensembl"/>
        </authorList>
    </citation>
    <scope>IDENTIFICATION</scope>
</reference>
<evidence type="ECO:0000256" key="3">
    <source>
        <dbReference type="ARBA" id="ARBA00022525"/>
    </source>
</evidence>
<dbReference type="GO" id="GO:0005654">
    <property type="term" value="C:nucleoplasm"/>
    <property type="evidence" value="ECO:0007669"/>
    <property type="project" value="TreeGrafter"/>
</dbReference>